<dbReference type="Pfam" id="PF01465">
    <property type="entry name" value="GRIP"/>
    <property type="match status" value="1"/>
</dbReference>
<dbReference type="PROSITE" id="PS50913">
    <property type="entry name" value="GRIP"/>
    <property type="match status" value="1"/>
</dbReference>
<evidence type="ECO:0000259" key="4">
    <source>
        <dbReference type="PROSITE" id="PS50913"/>
    </source>
</evidence>
<evidence type="ECO:0000256" key="3">
    <source>
        <dbReference type="SAM" id="MobiDB-lite"/>
    </source>
</evidence>
<feature type="region of interest" description="Disordered" evidence="3">
    <location>
        <begin position="1"/>
        <end position="26"/>
    </location>
</feature>
<dbReference type="OrthoDB" id="5848685at2759"/>
<comment type="caution">
    <text evidence="5">The sequence shown here is derived from an EMBL/GenBank/DDBJ whole genome shotgun (WGS) entry which is preliminary data.</text>
</comment>
<dbReference type="Proteomes" id="UP000792457">
    <property type="component" value="Unassembled WGS sequence"/>
</dbReference>
<gene>
    <name evidence="5" type="ORF">J437_LFUL001760</name>
</gene>
<dbReference type="InterPro" id="IPR051952">
    <property type="entry name" value="Golgi-autophagy_related"/>
</dbReference>
<protein>
    <recommendedName>
        <fullName evidence="4">GRIP domain-containing protein</fullName>
    </recommendedName>
</protein>
<dbReference type="GO" id="GO:0005794">
    <property type="term" value="C:Golgi apparatus"/>
    <property type="evidence" value="ECO:0007669"/>
    <property type="project" value="TreeGrafter"/>
</dbReference>
<evidence type="ECO:0000313" key="6">
    <source>
        <dbReference type="Proteomes" id="UP000792457"/>
    </source>
</evidence>
<dbReference type="PANTHER" id="PTHR23157">
    <property type="entry name" value="GRIP AND COILED-COIL DOMAIN-CONTAINING PROTEIN 1"/>
    <property type="match status" value="1"/>
</dbReference>
<evidence type="ECO:0000313" key="5">
    <source>
        <dbReference type="EMBL" id="KAG8223653.1"/>
    </source>
</evidence>
<keyword evidence="1 2" id="KW-0175">Coiled coil</keyword>
<feature type="compositionally biased region" description="Low complexity" evidence="3">
    <location>
        <begin position="213"/>
        <end position="228"/>
    </location>
</feature>
<dbReference type="PANTHER" id="PTHR23157:SF24">
    <property type="entry name" value="GOLGIN SUBFAMILY A MEMBER 1"/>
    <property type="match status" value="1"/>
</dbReference>
<evidence type="ECO:0000256" key="1">
    <source>
        <dbReference type="ARBA" id="ARBA00023054"/>
    </source>
</evidence>
<proteinExistence type="predicted"/>
<feature type="domain" description="GRIP" evidence="4">
    <location>
        <begin position="229"/>
        <end position="278"/>
    </location>
</feature>
<dbReference type="Gene3D" id="1.10.220.60">
    <property type="entry name" value="GRIP domain"/>
    <property type="match status" value="1"/>
</dbReference>
<organism evidence="5 6">
    <name type="scientific">Ladona fulva</name>
    <name type="common">Scarce chaser dragonfly</name>
    <name type="synonym">Libellula fulva</name>
    <dbReference type="NCBI Taxonomy" id="123851"/>
    <lineage>
        <taxon>Eukaryota</taxon>
        <taxon>Metazoa</taxon>
        <taxon>Ecdysozoa</taxon>
        <taxon>Arthropoda</taxon>
        <taxon>Hexapoda</taxon>
        <taxon>Insecta</taxon>
        <taxon>Pterygota</taxon>
        <taxon>Palaeoptera</taxon>
        <taxon>Odonata</taxon>
        <taxon>Epiprocta</taxon>
        <taxon>Anisoptera</taxon>
        <taxon>Libelluloidea</taxon>
        <taxon>Libellulidae</taxon>
        <taxon>Ladona</taxon>
    </lineage>
</organism>
<reference evidence="5" key="2">
    <citation type="submission" date="2017-10" db="EMBL/GenBank/DDBJ databases">
        <title>Ladona fulva Genome sequencing and assembly.</title>
        <authorList>
            <person name="Murali S."/>
            <person name="Richards S."/>
            <person name="Bandaranaike D."/>
            <person name="Bellair M."/>
            <person name="Blankenburg K."/>
            <person name="Chao H."/>
            <person name="Dinh H."/>
            <person name="Doddapaneni H."/>
            <person name="Dugan-Rocha S."/>
            <person name="Elkadiri S."/>
            <person name="Gnanaolivu R."/>
            <person name="Hernandez B."/>
            <person name="Skinner E."/>
            <person name="Javaid M."/>
            <person name="Lee S."/>
            <person name="Li M."/>
            <person name="Ming W."/>
            <person name="Munidasa M."/>
            <person name="Muniz J."/>
            <person name="Nguyen L."/>
            <person name="Hughes D."/>
            <person name="Osuji N."/>
            <person name="Pu L.-L."/>
            <person name="Puazo M."/>
            <person name="Qu C."/>
            <person name="Quiroz J."/>
            <person name="Raj R."/>
            <person name="Weissenberger G."/>
            <person name="Xin Y."/>
            <person name="Zou X."/>
            <person name="Han Y."/>
            <person name="Worley K."/>
            <person name="Muzny D."/>
            <person name="Gibbs R."/>
        </authorList>
    </citation>
    <scope>NUCLEOTIDE SEQUENCE</scope>
    <source>
        <strain evidence="5">Sampled in the wild</strain>
    </source>
</reference>
<dbReference type="SMART" id="SM00755">
    <property type="entry name" value="Grip"/>
    <property type="match status" value="1"/>
</dbReference>
<name>A0A8K0NVU4_LADFU</name>
<dbReference type="InterPro" id="IPR000237">
    <property type="entry name" value="GRIP_dom"/>
</dbReference>
<reference evidence="5" key="1">
    <citation type="submission" date="2013-04" db="EMBL/GenBank/DDBJ databases">
        <authorList>
            <person name="Qu J."/>
            <person name="Murali S.C."/>
            <person name="Bandaranaike D."/>
            <person name="Bellair M."/>
            <person name="Blankenburg K."/>
            <person name="Chao H."/>
            <person name="Dinh H."/>
            <person name="Doddapaneni H."/>
            <person name="Downs B."/>
            <person name="Dugan-Rocha S."/>
            <person name="Elkadiri S."/>
            <person name="Gnanaolivu R.D."/>
            <person name="Hernandez B."/>
            <person name="Javaid M."/>
            <person name="Jayaseelan J.C."/>
            <person name="Lee S."/>
            <person name="Li M."/>
            <person name="Ming W."/>
            <person name="Munidasa M."/>
            <person name="Muniz J."/>
            <person name="Nguyen L."/>
            <person name="Ongeri F."/>
            <person name="Osuji N."/>
            <person name="Pu L.-L."/>
            <person name="Puazo M."/>
            <person name="Qu C."/>
            <person name="Quiroz J."/>
            <person name="Raj R."/>
            <person name="Weissenberger G."/>
            <person name="Xin Y."/>
            <person name="Zou X."/>
            <person name="Han Y."/>
            <person name="Richards S."/>
            <person name="Worley K."/>
            <person name="Muzny D."/>
            <person name="Gibbs R."/>
        </authorList>
    </citation>
    <scope>NUCLEOTIDE SEQUENCE</scope>
    <source>
        <strain evidence="5">Sampled in the wild</strain>
    </source>
</reference>
<dbReference type="EMBL" id="KZ308169">
    <property type="protein sequence ID" value="KAG8223653.1"/>
    <property type="molecule type" value="Genomic_DNA"/>
</dbReference>
<keyword evidence="6" id="KW-1185">Reference proteome</keyword>
<accession>A0A8K0NVU4</accession>
<sequence length="309" mass="34852">MKAMEELKRRLSKAEEELQREHSERGAVERALEIERARADELCRRLQGEVGRRESLELRVAAVGQEGELATRKEKERREEVEEEARRLGEELNLAQAELETKHAAVEELTRKLNEMEGRLMDQSQNPVVLELEAQLVEKNKSIRVLQQRLGDMKKMLQRELRNTSGQVEGNAVLVPSESETVSAGNPSNPPAAAFDGSSEGGRITNKEVSGKSPHLSSHLRSPQSSSSTLEEDVNFQYLKHVVVKFLTSREYEAQQLTRAVSTLLRLNAEEERLLRETVQWRASWFGSAGWRLGLSRTSPSAGTHHSPT</sequence>
<dbReference type="AlphaFoldDB" id="A0A8K0NVU4"/>
<feature type="coiled-coil region" evidence="2">
    <location>
        <begin position="71"/>
        <end position="163"/>
    </location>
</feature>
<feature type="region of interest" description="Disordered" evidence="3">
    <location>
        <begin position="177"/>
        <end position="228"/>
    </location>
</feature>
<evidence type="ECO:0000256" key="2">
    <source>
        <dbReference type="SAM" id="Coils"/>
    </source>
</evidence>
<feature type="compositionally biased region" description="Low complexity" evidence="3">
    <location>
        <begin position="183"/>
        <end position="194"/>
    </location>
</feature>